<organism evidence="7 8">
    <name type="scientific">Carya illinoinensis</name>
    <name type="common">Pecan</name>
    <dbReference type="NCBI Taxonomy" id="32201"/>
    <lineage>
        <taxon>Eukaryota</taxon>
        <taxon>Viridiplantae</taxon>
        <taxon>Streptophyta</taxon>
        <taxon>Embryophyta</taxon>
        <taxon>Tracheophyta</taxon>
        <taxon>Spermatophyta</taxon>
        <taxon>Magnoliopsida</taxon>
        <taxon>eudicotyledons</taxon>
        <taxon>Gunneridae</taxon>
        <taxon>Pentapetalae</taxon>
        <taxon>rosids</taxon>
        <taxon>fabids</taxon>
        <taxon>Fagales</taxon>
        <taxon>Juglandaceae</taxon>
        <taxon>Carya</taxon>
    </lineage>
</organism>
<keyword evidence="2" id="KW-0808">Transferase</keyword>
<dbReference type="OrthoDB" id="2410195at2759"/>
<comment type="caution">
    <text evidence="7">The sequence shown here is derived from an EMBL/GenBank/DDBJ whole genome shotgun (WGS) entry which is preliminary data.</text>
</comment>
<name>A0A922E2R8_CARIL</name>
<evidence type="ECO:0000313" key="8">
    <source>
        <dbReference type="Proteomes" id="UP000811246"/>
    </source>
</evidence>
<keyword evidence="4" id="KW-0472">Membrane</keyword>
<dbReference type="GO" id="GO:0009717">
    <property type="term" value="P:isoflavonoid biosynthetic process"/>
    <property type="evidence" value="ECO:0007669"/>
    <property type="project" value="UniProtKB-ARBA"/>
</dbReference>
<dbReference type="CDD" id="cd02440">
    <property type="entry name" value="AdoMet_MTases"/>
    <property type="match status" value="1"/>
</dbReference>
<evidence type="ECO:0000256" key="1">
    <source>
        <dbReference type="ARBA" id="ARBA00022603"/>
    </source>
</evidence>
<dbReference type="FunFam" id="3.40.50.150:FF:000057">
    <property type="entry name" value="O-methyltransferase ZRP4"/>
    <property type="match status" value="1"/>
</dbReference>
<dbReference type="GO" id="GO:0008171">
    <property type="term" value="F:O-methyltransferase activity"/>
    <property type="evidence" value="ECO:0007669"/>
    <property type="project" value="InterPro"/>
</dbReference>
<feature type="domain" description="O-methyltransferase C-terminal" evidence="5">
    <location>
        <begin position="134"/>
        <end position="343"/>
    </location>
</feature>
<evidence type="ECO:0000256" key="2">
    <source>
        <dbReference type="ARBA" id="ARBA00022679"/>
    </source>
</evidence>
<keyword evidence="1" id="KW-0489">Methyltransferase</keyword>
<keyword evidence="4" id="KW-0812">Transmembrane</keyword>
<dbReference type="InterPro" id="IPR006747">
    <property type="entry name" value="DUF599"/>
</dbReference>
<keyword evidence="3" id="KW-0949">S-adenosyl-L-methionine</keyword>
<dbReference type="EMBL" id="CM031833">
    <property type="protein sequence ID" value="KAG6694781.1"/>
    <property type="molecule type" value="Genomic_DNA"/>
</dbReference>
<dbReference type="SUPFAM" id="SSF46785">
    <property type="entry name" value="Winged helix' DNA-binding domain"/>
    <property type="match status" value="1"/>
</dbReference>
<evidence type="ECO:0000313" key="7">
    <source>
        <dbReference type="EMBL" id="KAG6694781.1"/>
    </source>
</evidence>
<dbReference type="Gene3D" id="3.40.50.150">
    <property type="entry name" value="Vaccinia Virus protein VP39"/>
    <property type="match status" value="1"/>
</dbReference>
<evidence type="ECO:0000256" key="4">
    <source>
        <dbReference type="SAM" id="Phobius"/>
    </source>
</evidence>
<feature type="transmembrane region" description="Helical" evidence="4">
    <location>
        <begin position="507"/>
        <end position="531"/>
    </location>
</feature>
<dbReference type="GO" id="GO:0032259">
    <property type="term" value="P:methylation"/>
    <property type="evidence" value="ECO:0007669"/>
    <property type="project" value="UniProtKB-KW"/>
</dbReference>
<evidence type="ECO:0000259" key="5">
    <source>
        <dbReference type="Pfam" id="PF00891"/>
    </source>
</evidence>
<dbReference type="Pfam" id="PF04654">
    <property type="entry name" value="DUF599"/>
    <property type="match status" value="1"/>
</dbReference>
<dbReference type="InterPro" id="IPR012967">
    <property type="entry name" value="COMT_dimerisation"/>
</dbReference>
<dbReference type="Gene3D" id="1.10.10.10">
    <property type="entry name" value="Winged helix-like DNA-binding domain superfamily/Winged helix DNA-binding domain"/>
    <property type="match status" value="1"/>
</dbReference>
<reference evidence="7" key="1">
    <citation type="submission" date="2021-01" db="EMBL/GenBank/DDBJ databases">
        <authorList>
            <person name="Lovell J.T."/>
            <person name="Bentley N."/>
            <person name="Bhattarai G."/>
            <person name="Jenkins J.W."/>
            <person name="Sreedasyam A."/>
            <person name="Alarcon Y."/>
            <person name="Bock C."/>
            <person name="Boston L."/>
            <person name="Carlson J."/>
            <person name="Cervantes K."/>
            <person name="Clermont K."/>
            <person name="Krom N."/>
            <person name="Kubenka K."/>
            <person name="Mamidi S."/>
            <person name="Mattison C."/>
            <person name="Monteros M."/>
            <person name="Pisani C."/>
            <person name="Plott C."/>
            <person name="Rajasekar S."/>
            <person name="Rhein H.S."/>
            <person name="Rohla C."/>
            <person name="Song M."/>
            <person name="Hilaire R.S."/>
            <person name="Shu S."/>
            <person name="Wells L."/>
            <person name="Wang X."/>
            <person name="Webber J."/>
            <person name="Heerema R.J."/>
            <person name="Klein P."/>
            <person name="Conner P."/>
            <person name="Grauke L."/>
            <person name="Grimwood J."/>
            <person name="Schmutz J."/>
            <person name="Randall J.J."/>
        </authorList>
    </citation>
    <scope>NUCLEOTIDE SEQUENCE</scope>
    <source>
        <tissue evidence="7">Leaf</tissue>
    </source>
</reference>
<dbReference type="GO" id="GO:0046983">
    <property type="term" value="F:protein dimerization activity"/>
    <property type="evidence" value="ECO:0007669"/>
    <property type="project" value="InterPro"/>
</dbReference>
<keyword evidence="4" id="KW-1133">Transmembrane helix</keyword>
<dbReference type="AlphaFoldDB" id="A0A922E2R8"/>
<accession>A0A922E2R8</accession>
<dbReference type="InterPro" id="IPR029063">
    <property type="entry name" value="SAM-dependent_MTases_sf"/>
</dbReference>
<dbReference type="SUPFAM" id="SSF53335">
    <property type="entry name" value="S-adenosyl-L-methionine-dependent methyltransferases"/>
    <property type="match status" value="1"/>
</dbReference>
<dbReference type="InterPro" id="IPR036388">
    <property type="entry name" value="WH-like_DNA-bd_sf"/>
</dbReference>
<dbReference type="FunFam" id="1.10.10.10:FF:000213">
    <property type="entry name" value="Coniferyl alcohol 9-O-methyltransferase"/>
    <property type="match status" value="1"/>
</dbReference>
<evidence type="ECO:0000259" key="6">
    <source>
        <dbReference type="Pfam" id="PF08100"/>
    </source>
</evidence>
<evidence type="ECO:0000256" key="3">
    <source>
        <dbReference type="ARBA" id="ARBA00022691"/>
    </source>
</evidence>
<protein>
    <submittedName>
        <fullName evidence="7">Uncharacterized protein</fullName>
    </submittedName>
</protein>
<feature type="transmembrane region" description="Helical" evidence="4">
    <location>
        <begin position="399"/>
        <end position="419"/>
    </location>
</feature>
<feature type="domain" description="O-methyltransferase dimerisation" evidence="6">
    <location>
        <begin position="23"/>
        <end position="111"/>
    </location>
</feature>
<dbReference type="PANTHER" id="PTHR11746">
    <property type="entry name" value="O-METHYLTRANSFERASE"/>
    <property type="match status" value="1"/>
</dbReference>
<dbReference type="InterPro" id="IPR016461">
    <property type="entry name" value="COMT-like"/>
</dbReference>
<dbReference type="GO" id="GO:0008757">
    <property type="term" value="F:S-adenosylmethionine-dependent methyltransferase activity"/>
    <property type="evidence" value="ECO:0007669"/>
    <property type="project" value="UniProtKB-ARBA"/>
</dbReference>
<proteinExistence type="predicted"/>
<dbReference type="Pfam" id="PF00891">
    <property type="entry name" value="Methyltransf_2"/>
    <property type="match status" value="1"/>
</dbReference>
<gene>
    <name evidence="7" type="ORF">I3842_09G064700</name>
</gene>
<sequence length="554" mass="62052">MDLIHAQGEGEREQFQAQSHLYKHVFNYIGSMSLKCAVQLGIPDIIYNHGQPITLPELVSKLQIHPSKAGFVPRLMRLLVHSGLFAATVRVKNQEEEEAYDLTPSSRVLIKDQVSNLSPFVLAMINPALVTPCHDLGNWLQGEKVTPFESVHGMSFWDYNDQNPEFNSLFNEAMASDSGMMNFIIKDCKAVFEGLDTLVDVGGGTGTCARIISEEFPHLKCTVFDLPHVVANLAADSLKLNYVAGDMFESIPSADALLLKLVLHGWSDEHCVKILKKCREAISKNGKGEGKVIIIDVVINEKKEEHEMTEAKLLFDMLMMVVTSGKERDEKDFKKLFLEAGFNRYKITPIYGLRYLNLPHTTVMGFENNDKVAWVERIMQIDRRDIGTALSVISSNISAATFLASISLTLCSLIGAWMANSSNYFMQGLVYGDTRPSTMSIKYISLLICFLLAFSCFVQSARNFVHANYLLSTPDSNIPVRNVELVILRGGDFWSLGLRALYFALDILLWFFGPIPMFVSSIVMVIIFHYLDTNTTLLHKHGSPQKQMVETVAV</sequence>
<dbReference type="PROSITE" id="PS51683">
    <property type="entry name" value="SAM_OMT_II"/>
    <property type="match status" value="1"/>
</dbReference>
<feature type="transmembrane region" description="Helical" evidence="4">
    <location>
        <begin position="440"/>
        <end position="461"/>
    </location>
</feature>
<dbReference type="InterPro" id="IPR001077">
    <property type="entry name" value="COMT_C"/>
</dbReference>
<dbReference type="Pfam" id="PF08100">
    <property type="entry name" value="Dimerisation"/>
    <property type="match status" value="1"/>
</dbReference>
<dbReference type="Proteomes" id="UP000811246">
    <property type="component" value="Chromosome 9"/>
</dbReference>
<dbReference type="InterPro" id="IPR036390">
    <property type="entry name" value="WH_DNA-bd_sf"/>
</dbReference>